<keyword evidence="2" id="KW-1185">Reference proteome</keyword>
<accession>A0A5C5VBZ8</accession>
<comment type="caution">
    <text evidence="1">The sequence shown here is derived from an EMBL/GenBank/DDBJ whole genome shotgun (WGS) entry which is preliminary data.</text>
</comment>
<sequence>MTRRKPTKRSRRKGAALLVVIFVVFMVSSLVLNMLTTETQQSAVARNVRDYERALYLANAGVHHACALLAEDDAYRGTITDGAYPADDTYSATVADGVDGQVDVVSVGVAGEAARTVEATIEW</sequence>
<evidence type="ECO:0000313" key="1">
    <source>
        <dbReference type="EMBL" id="TWT35497.1"/>
    </source>
</evidence>
<dbReference type="Proteomes" id="UP000316714">
    <property type="component" value="Unassembled WGS sequence"/>
</dbReference>
<dbReference type="AlphaFoldDB" id="A0A5C5VBZ8"/>
<reference evidence="1 2" key="1">
    <citation type="submission" date="2019-02" db="EMBL/GenBank/DDBJ databases">
        <title>Deep-cultivation of Planctomycetes and their phenomic and genomic characterization uncovers novel biology.</title>
        <authorList>
            <person name="Wiegand S."/>
            <person name="Jogler M."/>
            <person name="Boedeker C."/>
            <person name="Pinto D."/>
            <person name="Vollmers J."/>
            <person name="Rivas-Marin E."/>
            <person name="Kohn T."/>
            <person name="Peeters S.H."/>
            <person name="Heuer A."/>
            <person name="Rast P."/>
            <person name="Oberbeckmann S."/>
            <person name="Bunk B."/>
            <person name="Jeske O."/>
            <person name="Meyerdierks A."/>
            <person name="Storesund J.E."/>
            <person name="Kallscheuer N."/>
            <person name="Luecker S."/>
            <person name="Lage O.M."/>
            <person name="Pohl T."/>
            <person name="Merkel B.J."/>
            <person name="Hornburger P."/>
            <person name="Mueller R.-W."/>
            <person name="Bruemmer F."/>
            <person name="Labrenz M."/>
            <person name="Spormann A.M."/>
            <person name="Op Den Camp H."/>
            <person name="Overmann J."/>
            <person name="Amann R."/>
            <person name="Jetten M.S.M."/>
            <person name="Mascher T."/>
            <person name="Medema M.H."/>
            <person name="Devos D.P."/>
            <person name="Kaster A.-K."/>
            <person name="Ovreas L."/>
            <person name="Rohde M."/>
            <person name="Galperin M.Y."/>
            <person name="Jogler C."/>
        </authorList>
    </citation>
    <scope>NUCLEOTIDE SEQUENCE [LARGE SCALE GENOMIC DNA]</scope>
    <source>
        <strain evidence="1 2">KOR34</strain>
    </source>
</reference>
<dbReference type="EMBL" id="SIHJ01000001">
    <property type="protein sequence ID" value="TWT35497.1"/>
    <property type="molecule type" value="Genomic_DNA"/>
</dbReference>
<gene>
    <name evidence="1" type="ORF">KOR34_03890</name>
</gene>
<name>A0A5C5VBZ8_9BACT</name>
<evidence type="ECO:0008006" key="3">
    <source>
        <dbReference type="Google" id="ProtNLM"/>
    </source>
</evidence>
<evidence type="ECO:0000313" key="2">
    <source>
        <dbReference type="Proteomes" id="UP000316714"/>
    </source>
</evidence>
<dbReference type="RefSeq" id="WP_197531061.1">
    <property type="nucleotide sequence ID" value="NZ_SIHJ01000001.1"/>
</dbReference>
<proteinExistence type="predicted"/>
<protein>
    <recommendedName>
        <fullName evidence="3">Type 4 fimbrial biogenesis protein PilX N-terminal domain-containing protein</fullName>
    </recommendedName>
</protein>
<organism evidence="1 2">
    <name type="scientific">Posidoniimonas corsicana</name>
    <dbReference type="NCBI Taxonomy" id="1938618"/>
    <lineage>
        <taxon>Bacteria</taxon>
        <taxon>Pseudomonadati</taxon>
        <taxon>Planctomycetota</taxon>
        <taxon>Planctomycetia</taxon>
        <taxon>Pirellulales</taxon>
        <taxon>Lacipirellulaceae</taxon>
        <taxon>Posidoniimonas</taxon>
    </lineage>
</organism>